<evidence type="ECO:0000259" key="2">
    <source>
        <dbReference type="Pfam" id="PF13439"/>
    </source>
</evidence>
<dbReference type="InterPro" id="IPR001296">
    <property type="entry name" value="Glyco_trans_1"/>
</dbReference>
<dbReference type="InterPro" id="IPR028098">
    <property type="entry name" value="Glyco_trans_4-like_N"/>
</dbReference>
<proteinExistence type="predicted"/>
<evidence type="ECO:0000313" key="3">
    <source>
        <dbReference type="EMBL" id="MDR7334733.1"/>
    </source>
</evidence>
<dbReference type="EMBL" id="JAVDXV010000008">
    <property type="protein sequence ID" value="MDR7334733.1"/>
    <property type="molecule type" value="Genomic_DNA"/>
</dbReference>
<protein>
    <submittedName>
        <fullName evidence="3">Glycosyltransferase involved in cell wall biosynthesis</fullName>
    </submittedName>
</protein>
<comment type="caution">
    <text evidence="3">The sequence shown here is derived from an EMBL/GenBank/DDBJ whole genome shotgun (WGS) entry which is preliminary data.</text>
</comment>
<sequence length="411" mass="45442">MNVLYLDGVGPFGGASRSLFEAIRSLRERDVNAYFVAARGTALDLYRTVAADAVDTAGLSRFDNTNYSQYRGIRWLILLREIFHFPHTLLALWRAKKRWSHIDLIHVNEVTELIPGLLAKAAFGVPLVVHVRSAQSKRPTWRTRWITSSLRRHADAIIAIDETVRSTLAPDLPVDVIQNSFTAKPASVADERLTTRLNALRPTSLKVGFVGNLHVSKGIFDLVEAARQLRLEGRDVEFVIVGGHTRPGRGLKGWLLRRAGLAQDVHAELIERINEAGVADSFHLLGATQDIQRAYEYMDVIAFPSHFDAPGRPIFEAAFSAVPCITCISTPTPDTLKPGETGLTVPARSPEALAQAIRSCEENRANVKRMGLNAQALARQNFDPATNAGRLAAIYQRVRQGHDSNGHTRAR</sequence>
<accession>A0ABU2AC09</accession>
<dbReference type="Pfam" id="PF00534">
    <property type="entry name" value="Glycos_transf_1"/>
    <property type="match status" value="1"/>
</dbReference>
<evidence type="ECO:0000259" key="1">
    <source>
        <dbReference type="Pfam" id="PF00534"/>
    </source>
</evidence>
<gene>
    <name evidence="3" type="ORF">J2X21_003897</name>
</gene>
<dbReference type="Gene3D" id="3.40.50.2000">
    <property type="entry name" value="Glycogen Phosphorylase B"/>
    <property type="match status" value="2"/>
</dbReference>
<dbReference type="Pfam" id="PF13439">
    <property type="entry name" value="Glyco_transf_4"/>
    <property type="match status" value="1"/>
</dbReference>
<dbReference type="SUPFAM" id="SSF53756">
    <property type="entry name" value="UDP-Glycosyltransferase/glycogen phosphorylase"/>
    <property type="match status" value="1"/>
</dbReference>
<feature type="domain" description="Glycosyl transferase family 1" evidence="1">
    <location>
        <begin position="202"/>
        <end position="375"/>
    </location>
</feature>
<evidence type="ECO:0000313" key="4">
    <source>
        <dbReference type="Proteomes" id="UP001180825"/>
    </source>
</evidence>
<dbReference type="RefSeq" id="WP_310331365.1">
    <property type="nucleotide sequence ID" value="NZ_JAVDXV010000008.1"/>
</dbReference>
<reference evidence="3 4" key="1">
    <citation type="submission" date="2023-07" db="EMBL/GenBank/DDBJ databases">
        <title>Sorghum-associated microbial communities from plants grown in Nebraska, USA.</title>
        <authorList>
            <person name="Schachtman D."/>
        </authorList>
    </citation>
    <scope>NUCLEOTIDE SEQUENCE [LARGE SCALE GENOMIC DNA]</scope>
    <source>
        <strain evidence="3 4">BE316</strain>
    </source>
</reference>
<keyword evidence="4" id="KW-1185">Reference proteome</keyword>
<dbReference type="PANTHER" id="PTHR12526">
    <property type="entry name" value="GLYCOSYLTRANSFERASE"/>
    <property type="match status" value="1"/>
</dbReference>
<dbReference type="Proteomes" id="UP001180825">
    <property type="component" value="Unassembled WGS sequence"/>
</dbReference>
<organism evidence="3 4">
    <name type="scientific">Roseateles asaccharophilus</name>
    <dbReference type="NCBI Taxonomy" id="582607"/>
    <lineage>
        <taxon>Bacteria</taxon>
        <taxon>Pseudomonadati</taxon>
        <taxon>Pseudomonadota</taxon>
        <taxon>Betaproteobacteria</taxon>
        <taxon>Burkholderiales</taxon>
        <taxon>Sphaerotilaceae</taxon>
        <taxon>Roseateles</taxon>
    </lineage>
</organism>
<feature type="domain" description="Glycosyltransferase subfamily 4-like N-terminal" evidence="2">
    <location>
        <begin position="12"/>
        <end position="176"/>
    </location>
</feature>
<dbReference type="CDD" id="cd03801">
    <property type="entry name" value="GT4_PimA-like"/>
    <property type="match status" value="1"/>
</dbReference>
<name>A0ABU2AC09_9BURK</name>